<keyword evidence="2" id="KW-1185">Reference proteome</keyword>
<accession>A0ABP7HRB0</accession>
<protein>
    <recommendedName>
        <fullName evidence="3">SnoaL-like domain-containing protein</fullName>
    </recommendedName>
</protein>
<organism evidence="1 2">
    <name type="scientific">Sphaerisporangium flaviroseum</name>
    <dbReference type="NCBI Taxonomy" id="509199"/>
    <lineage>
        <taxon>Bacteria</taxon>
        <taxon>Bacillati</taxon>
        <taxon>Actinomycetota</taxon>
        <taxon>Actinomycetes</taxon>
        <taxon>Streptosporangiales</taxon>
        <taxon>Streptosporangiaceae</taxon>
        <taxon>Sphaerisporangium</taxon>
    </lineage>
</organism>
<sequence>MVEYELGGTMPDTGEEEWAPFIGVLRARDGMVVHWREYQNPIVMAQAMSRLLTGGASD</sequence>
<proteinExistence type="predicted"/>
<evidence type="ECO:0000313" key="1">
    <source>
        <dbReference type="EMBL" id="GAA3799391.1"/>
    </source>
</evidence>
<evidence type="ECO:0008006" key="3">
    <source>
        <dbReference type="Google" id="ProtNLM"/>
    </source>
</evidence>
<name>A0ABP7HRB0_9ACTN</name>
<gene>
    <name evidence="1" type="ORF">GCM10022226_18480</name>
</gene>
<dbReference type="Gene3D" id="3.10.450.50">
    <property type="match status" value="1"/>
</dbReference>
<dbReference type="InterPro" id="IPR032710">
    <property type="entry name" value="NTF2-like_dom_sf"/>
</dbReference>
<evidence type="ECO:0000313" key="2">
    <source>
        <dbReference type="Proteomes" id="UP001500888"/>
    </source>
</evidence>
<reference evidence="2" key="1">
    <citation type="journal article" date="2019" name="Int. J. Syst. Evol. Microbiol.">
        <title>The Global Catalogue of Microorganisms (GCM) 10K type strain sequencing project: providing services to taxonomists for standard genome sequencing and annotation.</title>
        <authorList>
            <consortium name="The Broad Institute Genomics Platform"/>
            <consortium name="The Broad Institute Genome Sequencing Center for Infectious Disease"/>
            <person name="Wu L."/>
            <person name="Ma J."/>
        </authorList>
    </citation>
    <scope>NUCLEOTIDE SEQUENCE [LARGE SCALE GENOMIC DNA]</scope>
    <source>
        <strain evidence="2">JCM 16908</strain>
    </source>
</reference>
<dbReference type="SUPFAM" id="SSF54427">
    <property type="entry name" value="NTF2-like"/>
    <property type="match status" value="1"/>
</dbReference>
<dbReference type="Proteomes" id="UP001500888">
    <property type="component" value="Unassembled WGS sequence"/>
</dbReference>
<dbReference type="EMBL" id="BAAAZR010000002">
    <property type="protein sequence ID" value="GAA3799391.1"/>
    <property type="molecule type" value="Genomic_DNA"/>
</dbReference>
<comment type="caution">
    <text evidence="1">The sequence shown here is derived from an EMBL/GenBank/DDBJ whole genome shotgun (WGS) entry which is preliminary data.</text>
</comment>